<comment type="caution">
    <text evidence="2">The sequence shown here is derived from an EMBL/GenBank/DDBJ whole genome shotgun (WGS) entry which is preliminary data.</text>
</comment>
<dbReference type="EMBL" id="JAPEIS010000001">
    <property type="protein sequence ID" value="KAJ8069831.1"/>
    <property type="molecule type" value="Genomic_DNA"/>
</dbReference>
<evidence type="ECO:0000313" key="2">
    <source>
        <dbReference type="EMBL" id="KAJ8069831.1"/>
    </source>
</evidence>
<evidence type="ECO:0000313" key="3">
    <source>
        <dbReference type="Proteomes" id="UP001152300"/>
    </source>
</evidence>
<evidence type="ECO:0000256" key="1">
    <source>
        <dbReference type="SAM" id="MobiDB-lite"/>
    </source>
</evidence>
<protein>
    <submittedName>
        <fullName evidence="2">Uncharacterized protein</fullName>
    </submittedName>
</protein>
<feature type="region of interest" description="Disordered" evidence="1">
    <location>
        <begin position="154"/>
        <end position="179"/>
    </location>
</feature>
<dbReference type="Proteomes" id="UP001152300">
    <property type="component" value="Unassembled WGS sequence"/>
</dbReference>
<keyword evidence="3" id="KW-1185">Reference proteome</keyword>
<gene>
    <name evidence="2" type="ORF">OCU04_000245</name>
</gene>
<accession>A0A9X0AVQ4</accession>
<sequence length="179" mass="20289">MFSRNHPVHSSYSNISGRAHLGDTFDKRDGGHNFNNWGILSMFSCCIFVFPRQGRAACKSASLHWPYDTSATSCEAPTPQRMDNTLKTRGERLEHVISTISTAVLRKSQPESFCTHMQCSCWDRPPPLTHDRNTQETSYTLDILSHSQCVPLPLNRNGREDNIHAQHGSRPSLRRKDGH</sequence>
<reference evidence="2" key="1">
    <citation type="submission" date="2022-11" db="EMBL/GenBank/DDBJ databases">
        <title>Genome Resource of Sclerotinia nivalis Strain SnTB1, a Plant Pathogen Isolated from American Ginseng.</title>
        <authorList>
            <person name="Fan S."/>
        </authorList>
    </citation>
    <scope>NUCLEOTIDE SEQUENCE</scope>
    <source>
        <strain evidence="2">SnTB1</strain>
    </source>
</reference>
<proteinExistence type="predicted"/>
<dbReference type="AlphaFoldDB" id="A0A9X0AVQ4"/>
<organism evidence="2 3">
    <name type="scientific">Sclerotinia nivalis</name>
    <dbReference type="NCBI Taxonomy" id="352851"/>
    <lineage>
        <taxon>Eukaryota</taxon>
        <taxon>Fungi</taxon>
        <taxon>Dikarya</taxon>
        <taxon>Ascomycota</taxon>
        <taxon>Pezizomycotina</taxon>
        <taxon>Leotiomycetes</taxon>
        <taxon>Helotiales</taxon>
        <taxon>Sclerotiniaceae</taxon>
        <taxon>Sclerotinia</taxon>
    </lineage>
</organism>
<name>A0A9X0AVQ4_9HELO</name>